<keyword evidence="5" id="KW-1185">Reference proteome</keyword>
<feature type="region of interest" description="Disordered" evidence="1">
    <location>
        <begin position="79"/>
        <end position="113"/>
    </location>
</feature>
<keyword evidence="2" id="KW-1133">Transmembrane helix</keyword>
<feature type="compositionally biased region" description="Low complexity" evidence="1">
    <location>
        <begin position="94"/>
        <end position="113"/>
    </location>
</feature>
<feature type="compositionally biased region" description="Low complexity" evidence="1">
    <location>
        <begin position="190"/>
        <end position="200"/>
    </location>
</feature>
<dbReference type="PANTHER" id="PTHR13930:SF0">
    <property type="entry name" value="S-ADENOSYL-L-METHIONINE-DEPENDENT TRNA 4-DEMETHYLWYOSINE SYNTHASE TYW1-RELATED"/>
    <property type="match status" value="1"/>
</dbReference>
<dbReference type="PRINTS" id="PR00369">
    <property type="entry name" value="FLAVODOXIN"/>
</dbReference>
<protein>
    <recommendedName>
        <fullName evidence="3">Flavodoxin-like domain-containing protein</fullName>
    </recommendedName>
</protein>
<feature type="transmembrane region" description="Helical" evidence="2">
    <location>
        <begin position="6"/>
        <end position="27"/>
    </location>
</feature>
<gene>
    <name evidence="4" type="ORF">Agub_g5623</name>
</gene>
<name>A0AAD3HK93_9CHLO</name>
<evidence type="ECO:0000259" key="3">
    <source>
        <dbReference type="PROSITE" id="PS50902"/>
    </source>
</evidence>
<dbReference type="Gene3D" id="3.40.50.360">
    <property type="match status" value="1"/>
</dbReference>
<dbReference type="GO" id="GO:0031591">
    <property type="term" value="P:wybutosine biosynthetic process"/>
    <property type="evidence" value="ECO:0007669"/>
    <property type="project" value="TreeGrafter"/>
</dbReference>
<sequence length="339" mass="34491">MDLLSLLSLFVKTSWLLGLAAAFLYIWRNSDSRASSSKASQRLSEYGNNPESIPLDAAPAAPKGCCGGGNLMTECCQATAPSPAANPRQQQEQPPTATTHAAPTTTPITASAPTTTTTIAAAAPLTIKVLYGSAQGTSKQLALDLGQRLSQALASPPPSSTSPTCCRGGDGADSSTEGKDDSCCRNPNVTSTTATSSSSSNHTCCKQQGQRQQAAAAVVSVADLASYEPEQLLSEAAAGSGGAGGGGVVVVVLVSTYEGGTPPQGARFFCSWLDDASTDFRLGAGALSGLRVAVWGCGNSQYEGSYNAVAARVEAQLRRMGAGQFRPLGLGDEDAGDMG</sequence>
<organism evidence="4 5">
    <name type="scientific">Astrephomene gubernaculifera</name>
    <dbReference type="NCBI Taxonomy" id="47775"/>
    <lineage>
        <taxon>Eukaryota</taxon>
        <taxon>Viridiplantae</taxon>
        <taxon>Chlorophyta</taxon>
        <taxon>core chlorophytes</taxon>
        <taxon>Chlorophyceae</taxon>
        <taxon>CS clade</taxon>
        <taxon>Chlamydomonadales</taxon>
        <taxon>Astrephomenaceae</taxon>
        <taxon>Astrephomene</taxon>
    </lineage>
</organism>
<feature type="non-terminal residue" evidence="4">
    <location>
        <position position="1"/>
    </location>
</feature>
<dbReference type="GO" id="GO:0051539">
    <property type="term" value="F:4 iron, 4 sulfur cluster binding"/>
    <property type="evidence" value="ECO:0007669"/>
    <property type="project" value="InterPro"/>
</dbReference>
<dbReference type="InterPro" id="IPR001094">
    <property type="entry name" value="Flavdoxin-like"/>
</dbReference>
<keyword evidence="2" id="KW-0812">Transmembrane</keyword>
<evidence type="ECO:0000256" key="2">
    <source>
        <dbReference type="SAM" id="Phobius"/>
    </source>
</evidence>
<dbReference type="EMBL" id="BMAR01000007">
    <property type="protein sequence ID" value="GFR44419.1"/>
    <property type="molecule type" value="Genomic_DNA"/>
</dbReference>
<dbReference type="InterPro" id="IPR029039">
    <property type="entry name" value="Flavoprotein-like_sf"/>
</dbReference>
<dbReference type="GO" id="GO:0010181">
    <property type="term" value="F:FMN binding"/>
    <property type="evidence" value="ECO:0007669"/>
    <property type="project" value="InterPro"/>
</dbReference>
<feature type="domain" description="Flavodoxin-like" evidence="3">
    <location>
        <begin position="127"/>
        <end position="339"/>
    </location>
</feature>
<dbReference type="PANTHER" id="PTHR13930">
    <property type="entry name" value="S-ADENOSYL-L-METHIONINE-DEPENDENT TRNA 4-DEMETHYLWYOSINE SYNTHASE"/>
    <property type="match status" value="1"/>
</dbReference>
<dbReference type="PROSITE" id="PS50902">
    <property type="entry name" value="FLAVODOXIN_LIKE"/>
    <property type="match status" value="1"/>
</dbReference>
<feature type="region of interest" description="Disordered" evidence="1">
    <location>
        <begin position="152"/>
        <end position="203"/>
    </location>
</feature>
<dbReference type="SUPFAM" id="SSF52218">
    <property type="entry name" value="Flavoproteins"/>
    <property type="match status" value="1"/>
</dbReference>
<evidence type="ECO:0000313" key="5">
    <source>
        <dbReference type="Proteomes" id="UP001054857"/>
    </source>
</evidence>
<evidence type="ECO:0000256" key="1">
    <source>
        <dbReference type="SAM" id="MobiDB-lite"/>
    </source>
</evidence>
<proteinExistence type="predicted"/>
<keyword evidence="2" id="KW-0472">Membrane</keyword>
<dbReference type="InterPro" id="IPR008254">
    <property type="entry name" value="Flavodoxin/NO_synth"/>
</dbReference>
<dbReference type="Pfam" id="PF00258">
    <property type="entry name" value="Flavodoxin_1"/>
    <property type="match status" value="1"/>
</dbReference>
<dbReference type="Proteomes" id="UP001054857">
    <property type="component" value="Unassembled WGS sequence"/>
</dbReference>
<reference evidence="4 5" key="1">
    <citation type="journal article" date="2021" name="Sci. Rep.">
        <title>Genome sequencing of the multicellular alga Astrephomene provides insights into convergent evolution of germ-soma differentiation.</title>
        <authorList>
            <person name="Yamashita S."/>
            <person name="Yamamoto K."/>
            <person name="Matsuzaki R."/>
            <person name="Suzuki S."/>
            <person name="Yamaguchi H."/>
            <person name="Hirooka S."/>
            <person name="Minakuchi Y."/>
            <person name="Miyagishima S."/>
            <person name="Kawachi M."/>
            <person name="Toyoda A."/>
            <person name="Nozaki H."/>
        </authorList>
    </citation>
    <scope>NUCLEOTIDE SEQUENCE [LARGE SCALE GENOMIC DNA]</scope>
    <source>
        <strain evidence="4 5">NIES-4017</strain>
    </source>
</reference>
<accession>A0AAD3HK93</accession>
<dbReference type="InterPro" id="IPR034556">
    <property type="entry name" value="tRNA_wybutosine-synthase"/>
</dbReference>
<evidence type="ECO:0000313" key="4">
    <source>
        <dbReference type="EMBL" id="GFR44419.1"/>
    </source>
</evidence>
<dbReference type="AlphaFoldDB" id="A0AAD3HK93"/>
<comment type="caution">
    <text evidence="4">The sequence shown here is derived from an EMBL/GenBank/DDBJ whole genome shotgun (WGS) entry which is preliminary data.</text>
</comment>